<dbReference type="InterPro" id="IPR027636">
    <property type="entry name" value="Glucan-bd_rpt"/>
</dbReference>
<dbReference type="Pfam" id="PF01473">
    <property type="entry name" value="Choline_bind_1"/>
    <property type="match status" value="2"/>
</dbReference>
<feature type="compositionally biased region" description="Polar residues" evidence="4">
    <location>
        <begin position="66"/>
        <end position="103"/>
    </location>
</feature>
<dbReference type="Pfam" id="PF19258">
    <property type="entry name" value="KxYKxGKxW_sig"/>
    <property type="match status" value="1"/>
</dbReference>
<dbReference type="Proteomes" id="UP001595901">
    <property type="component" value="Unassembled WGS sequence"/>
</dbReference>
<feature type="repeat" description="Cell wall-binding" evidence="3">
    <location>
        <begin position="268"/>
        <end position="287"/>
    </location>
</feature>
<dbReference type="EMBL" id="JBHSAC010000033">
    <property type="protein sequence ID" value="MFC3931856.1"/>
    <property type="molecule type" value="Genomic_DNA"/>
</dbReference>
<gene>
    <name evidence="5" type="ORF">ACFOSE_03510</name>
</gene>
<dbReference type="InterPro" id="IPR022263">
    <property type="entry name" value="KxYKxGKxW"/>
</dbReference>
<protein>
    <submittedName>
        <fullName evidence="5">KxYKxGKxW signal peptide domain-containing protein</fullName>
    </submittedName>
</protein>
<dbReference type="NCBIfam" id="TIGR03715">
    <property type="entry name" value="KxYKxGKxW"/>
    <property type="match status" value="1"/>
</dbReference>
<reference evidence="6" key="1">
    <citation type="journal article" date="2019" name="Int. J. Syst. Evol. Microbiol.">
        <title>The Global Catalogue of Microorganisms (GCM) 10K type strain sequencing project: providing services to taxonomists for standard genome sequencing and annotation.</title>
        <authorList>
            <consortium name="The Broad Institute Genomics Platform"/>
            <consortium name="The Broad Institute Genome Sequencing Center for Infectious Disease"/>
            <person name="Wu L."/>
            <person name="Ma J."/>
        </authorList>
    </citation>
    <scope>NUCLEOTIDE SEQUENCE [LARGE SCALE GENOMIC DNA]</scope>
    <source>
        <strain evidence="6">CCUG 58728</strain>
    </source>
</reference>
<feature type="compositionally biased region" description="Polar residues" evidence="4">
    <location>
        <begin position="125"/>
        <end position="139"/>
    </location>
</feature>
<keyword evidence="2" id="KW-0677">Repeat</keyword>
<evidence type="ECO:0000313" key="6">
    <source>
        <dbReference type="Proteomes" id="UP001595901"/>
    </source>
</evidence>
<evidence type="ECO:0000313" key="5">
    <source>
        <dbReference type="EMBL" id="MFC3931856.1"/>
    </source>
</evidence>
<dbReference type="SUPFAM" id="SSF69360">
    <property type="entry name" value="Cell wall binding repeat"/>
    <property type="match status" value="2"/>
</dbReference>
<dbReference type="Gene3D" id="2.10.270.10">
    <property type="entry name" value="Cholin Binding"/>
    <property type="match status" value="4"/>
</dbReference>
<organism evidence="5 6">
    <name type="scientific">Streptococcus dentapri</name>
    <dbReference type="NCBI Taxonomy" id="573564"/>
    <lineage>
        <taxon>Bacteria</taxon>
        <taxon>Bacillati</taxon>
        <taxon>Bacillota</taxon>
        <taxon>Bacilli</taxon>
        <taxon>Lactobacillales</taxon>
        <taxon>Streptococcaceae</taxon>
        <taxon>Streptococcus</taxon>
    </lineage>
</organism>
<evidence type="ECO:0000256" key="2">
    <source>
        <dbReference type="ARBA" id="ARBA00022737"/>
    </source>
</evidence>
<keyword evidence="1" id="KW-0732">Signal</keyword>
<evidence type="ECO:0000256" key="1">
    <source>
        <dbReference type="ARBA" id="ARBA00022729"/>
    </source>
</evidence>
<feature type="compositionally biased region" description="Basic and acidic residues" evidence="4">
    <location>
        <begin position="154"/>
        <end position="165"/>
    </location>
</feature>
<feature type="compositionally biased region" description="Basic and acidic residues" evidence="4">
    <location>
        <begin position="106"/>
        <end position="121"/>
    </location>
</feature>
<dbReference type="InterPro" id="IPR018337">
    <property type="entry name" value="Cell_wall/Cho-bd_repeat"/>
</dbReference>
<name>A0ABV8D088_9STRE</name>
<evidence type="ECO:0000256" key="4">
    <source>
        <dbReference type="SAM" id="MobiDB-lite"/>
    </source>
</evidence>
<keyword evidence="6" id="KW-1185">Reference proteome</keyword>
<dbReference type="RefSeq" id="WP_380430567.1">
    <property type="nucleotide sequence ID" value="NZ_JBHSAC010000033.1"/>
</dbReference>
<accession>A0ABV8D088</accession>
<dbReference type="PROSITE" id="PS51170">
    <property type="entry name" value="CW"/>
    <property type="match status" value="1"/>
</dbReference>
<dbReference type="Pfam" id="PF19127">
    <property type="entry name" value="Choline_bind_3"/>
    <property type="match status" value="4"/>
</dbReference>
<sequence length="479" mass="53655">MQHKTAYKLHKVKKQWVAIAGTVTALSVALLAQNSKAAADEQTTTPPSESATVELTADEVAQTQPVAVSAKATSETNPEIVSVENRSTDTSTVDNAVTQQNWTPVDKIEPTDEKEQEKSYEQSETVTSKESTAPQSSVANVEDEQATSTTETSEETKESDVKDSHAIVTSSDQQKTITAGWVKDEKTGHTYYQDEQGNKLDGWQTIDGKTYYFDNTVLTKGYNFTIDPDNTYYFDDETGEMWTNRWYLNGGSNIITHWYYFGADGKAVKGYQTIDGKNYYFRPNGIQLKGIGTDADGKVIQTDSNSGEVINKEFKPSTFYENDNHWYYIDPDGKLAEGWRTIDGKKMYFNYGGAQVKGYLININGQNYYFDQDTGEMWTNRFVREANTQYPYGITGYSWYYLTSDGTAARGLQEINGQTLYFNFASSQQVKGGYKLVDTGKGNSYFDPDSGDMWRNRSNVEIGGQIYNIDADGNATEVK</sequence>
<feature type="region of interest" description="Disordered" evidence="4">
    <location>
        <begin position="66"/>
        <end position="174"/>
    </location>
</feature>
<comment type="caution">
    <text evidence="5">The sequence shown here is derived from an EMBL/GenBank/DDBJ whole genome shotgun (WGS) entry which is preliminary data.</text>
</comment>
<evidence type="ECO:0000256" key="3">
    <source>
        <dbReference type="PROSITE-ProRule" id="PRU00591"/>
    </source>
</evidence>
<proteinExistence type="predicted"/>
<dbReference type="NCBIfam" id="TIGR04035">
    <property type="entry name" value="glucan_65_rpt"/>
    <property type="match status" value="4"/>
</dbReference>